<dbReference type="Proteomes" id="UP001611450">
    <property type="component" value="Unassembled WGS sequence"/>
</dbReference>
<dbReference type="RefSeq" id="WP_396946090.1">
    <property type="nucleotide sequence ID" value="NZ_JBIRXV010000001.1"/>
</dbReference>
<keyword evidence="3" id="KW-0732">Signal</keyword>
<proteinExistence type="inferred from homology"/>
<dbReference type="PANTHER" id="PTHR36234">
    <property type="entry name" value="LYSYL ENDOPEPTIDASE"/>
    <property type="match status" value="1"/>
</dbReference>
<dbReference type="PRINTS" id="PR01774">
    <property type="entry name" value="EXFOLTOXIN"/>
</dbReference>
<dbReference type="SUPFAM" id="SSF53474">
    <property type="entry name" value="alpha/beta-Hydrolases"/>
    <property type="match status" value="1"/>
</dbReference>
<evidence type="ECO:0000256" key="7">
    <source>
        <dbReference type="RuleBase" id="RU004296"/>
    </source>
</evidence>
<dbReference type="PRINTS" id="PR00839">
    <property type="entry name" value="V8PROTEASE"/>
</dbReference>
<dbReference type="EC" id="3.4.21.-" evidence="7"/>
<dbReference type="InterPro" id="IPR009003">
    <property type="entry name" value="Peptidase_S1_PA"/>
</dbReference>
<evidence type="ECO:0000256" key="5">
    <source>
        <dbReference type="ARBA" id="ARBA00022825"/>
    </source>
</evidence>
<keyword evidence="5 7" id="KW-0720">Serine protease</keyword>
<accession>A0ABW7W7Q8</accession>
<keyword evidence="10" id="KW-1185">Reference proteome</keyword>
<dbReference type="InterPro" id="IPR008353">
    <property type="entry name" value="Peptidase_S1B_tx"/>
</dbReference>
<dbReference type="InterPro" id="IPR043504">
    <property type="entry name" value="Peptidase_S1_PA_chymotrypsin"/>
</dbReference>
<dbReference type="PROSITE" id="PS00673">
    <property type="entry name" value="V8_SER"/>
    <property type="match status" value="1"/>
</dbReference>
<dbReference type="Pfam" id="PF13365">
    <property type="entry name" value="Trypsin_2"/>
    <property type="match status" value="1"/>
</dbReference>
<keyword evidence="4 7" id="KW-0378">Hydrolase</keyword>
<name>A0ABW7W7Q8_9NOCA</name>
<evidence type="ECO:0000256" key="2">
    <source>
        <dbReference type="ARBA" id="ARBA00022670"/>
    </source>
</evidence>
<organism evidence="9 10">
    <name type="scientific">Nocardia beijingensis</name>
    <dbReference type="NCBI Taxonomy" id="95162"/>
    <lineage>
        <taxon>Bacteria</taxon>
        <taxon>Bacillati</taxon>
        <taxon>Actinomycetota</taxon>
        <taxon>Actinomycetes</taxon>
        <taxon>Mycobacteriales</taxon>
        <taxon>Nocardiaceae</taxon>
        <taxon>Nocardia</taxon>
    </lineage>
</organism>
<comment type="similarity">
    <text evidence="1 7">Belongs to the peptidase S1B family.</text>
</comment>
<evidence type="ECO:0000256" key="1">
    <source>
        <dbReference type="ARBA" id="ARBA00008764"/>
    </source>
</evidence>
<dbReference type="SUPFAM" id="SSF50494">
    <property type="entry name" value="Trypsin-like serine proteases"/>
    <property type="match status" value="1"/>
</dbReference>
<dbReference type="EMBL" id="JBIRXV010000001">
    <property type="protein sequence ID" value="MFI2319034.1"/>
    <property type="molecule type" value="Genomic_DNA"/>
</dbReference>
<evidence type="ECO:0000313" key="10">
    <source>
        <dbReference type="Proteomes" id="UP001611450"/>
    </source>
</evidence>
<evidence type="ECO:0000256" key="3">
    <source>
        <dbReference type="ARBA" id="ARBA00022729"/>
    </source>
</evidence>
<dbReference type="InterPro" id="IPR029058">
    <property type="entry name" value="AB_hydrolase_fold"/>
</dbReference>
<evidence type="ECO:0000256" key="8">
    <source>
        <dbReference type="SAM" id="MobiDB-lite"/>
    </source>
</evidence>
<dbReference type="GO" id="GO:0016787">
    <property type="term" value="F:hydrolase activity"/>
    <property type="evidence" value="ECO:0007669"/>
    <property type="project" value="UniProtKB-KW"/>
</dbReference>
<dbReference type="InterPro" id="IPR008256">
    <property type="entry name" value="Peptidase_S1B"/>
</dbReference>
<protein>
    <recommendedName>
        <fullName evidence="7">Serine protease</fullName>
        <ecNumber evidence="7">3.4.21.-</ecNumber>
    </recommendedName>
</protein>
<dbReference type="PANTHER" id="PTHR36234:SF5">
    <property type="entry name" value="LYSYL ENDOPEPTIDASE"/>
    <property type="match status" value="1"/>
</dbReference>
<reference evidence="9 10" key="1">
    <citation type="submission" date="2024-10" db="EMBL/GenBank/DDBJ databases">
        <title>The Natural Products Discovery Center: Release of the First 8490 Sequenced Strains for Exploring Actinobacteria Biosynthetic Diversity.</title>
        <authorList>
            <person name="Kalkreuter E."/>
            <person name="Kautsar S.A."/>
            <person name="Yang D."/>
            <person name="Bader C.D."/>
            <person name="Teijaro C.N."/>
            <person name="Fluegel L."/>
            <person name="Davis C.M."/>
            <person name="Simpson J.R."/>
            <person name="Lauterbach L."/>
            <person name="Steele A.D."/>
            <person name="Gui C."/>
            <person name="Meng S."/>
            <person name="Li G."/>
            <person name="Viehrig K."/>
            <person name="Ye F."/>
            <person name="Su P."/>
            <person name="Kiefer A.F."/>
            <person name="Nichols A."/>
            <person name="Cepeda A.J."/>
            <person name="Yan W."/>
            <person name="Fan B."/>
            <person name="Jiang Y."/>
            <person name="Adhikari A."/>
            <person name="Zheng C.-J."/>
            <person name="Schuster L."/>
            <person name="Cowan T.M."/>
            <person name="Smanski M.J."/>
            <person name="Chevrette M.G."/>
            <person name="De Carvalho L.P.S."/>
            <person name="Shen B."/>
        </authorList>
    </citation>
    <scope>NUCLEOTIDE SEQUENCE [LARGE SCALE GENOMIC DNA]</scope>
    <source>
        <strain evidence="9 10">NPDC019626</strain>
    </source>
</reference>
<keyword evidence="6" id="KW-0843">Virulence</keyword>
<dbReference type="InterPro" id="IPR000126">
    <property type="entry name" value="V8_ser_AS"/>
</dbReference>
<evidence type="ECO:0000313" key="9">
    <source>
        <dbReference type="EMBL" id="MFI2319034.1"/>
    </source>
</evidence>
<dbReference type="Gene3D" id="3.40.50.1820">
    <property type="entry name" value="alpha/beta hydrolase"/>
    <property type="match status" value="1"/>
</dbReference>
<gene>
    <name evidence="9" type="ORF">ACH47G_00975</name>
</gene>
<feature type="region of interest" description="Disordered" evidence="8">
    <location>
        <begin position="343"/>
        <end position="367"/>
    </location>
</feature>
<dbReference type="Gene3D" id="2.40.10.10">
    <property type="entry name" value="Trypsin-like serine proteases"/>
    <property type="match status" value="2"/>
</dbReference>
<comment type="caution">
    <text evidence="9">The sequence shown here is derived from an EMBL/GenBank/DDBJ whole genome shotgun (WGS) entry which is preliminary data.</text>
</comment>
<evidence type="ECO:0000256" key="4">
    <source>
        <dbReference type="ARBA" id="ARBA00022801"/>
    </source>
</evidence>
<keyword evidence="2 7" id="KW-0645">Protease</keyword>
<sequence length="689" mass="74903">MNTREHIQAARLRQIEAAAQRYAATETKREDIEQRRRIKDSPVVDSPEQISARAQRLATSGDMPVQAMIEAGRIEPSDRITTLERIIGASNELQPVNFLCRGARTAATVARISLSRNGREVPMGTGFLVSPRLLLTNNHVLPDQDTARQVVIEFGAETTIDNDPRLPARFRLDPDFFVTDEHLDFTLVPVRPGADGKPPGDAVGWWNRLILDQGKIVIGEAMNIVGHPMGRLKEIGIRQNQLDLQLDDFLHYSTDTEPGNSGSPVFNDQWEVVALHHSGVPRTDEQGRILRRDGAVWHEGDGDDSIAWTANEGVRISAILTHLAGLQRSARDQELLAELGPTAGPVATITPGPTSAENRTAPAAPAPRESIGIRHGVTARAGAFGGIHHLLFLHGRSQHGRDPELLRREWTAGLNKGLTLAGLSPLDPADVYFPFYGDRLAALLQPVEETVLAPETMAVDHALAMAPSAPPARQLYEQILQNAAADAGMPADDDQSADRIEVEGLGSIGSAIVSRLQRQLSWLAARTDLDELIIAQVFRDVAMYLADEHVRQAVLDCVLETFPASGRLTLVSHSLGTVVAMDVLTRLQPQLDVAVLLTLGSPLGLDAVHDKLLVGGPHRPERVGDWLNAWSAVDPITIGCPLRHLWKGQLREIPVDNPKERAHSIAEYLSHPAVAQAIHNGVAPAATGT</sequence>
<evidence type="ECO:0000256" key="6">
    <source>
        <dbReference type="ARBA" id="ARBA00023026"/>
    </source>
</evidence>